<protein>
    <submittedName>
        <fullName evidence="7">Zinc finger SWIM domain-containing protein 3</fullName>
    </submittedName>
</protein>
<dbReference type="InterPro" id="IPR045563">
    <property type="entry name" value="ZSWIM1/3_C"/>
</dbReference>
<dbReference type="InterPro" id="IPR052579">
    <property type="entry name" value="Zinc_finger_SWIM"/>
</dbReference>
<dbReference type="Pfam" id="PF21599">
    <property type="entry name" value="ZSWIM3_N"/>
    <property type="match status" value="1"/>
</dbReference>
<keyword evidence="2 4" id="KW-0863">Zinc-finger</keyword>
<dbReference type="AlphaFoldDB" id="A0A8J6DRX5"/>
<gene>
    <name evidence="7" type="ORF">J0S82_013614</name>
</gene>
<accession>A0A8J6DRX5</accession>
<evidence type="ECO:0000256" key="2">
    <source>
        <dbReference type="ARBA" id="ARBA00022771"/>
    </source>
</evidence>
<evidence type="ECO:0000313" key="7">
    <source>
        <dbReference type="EMBL" id="KAG8519637.1"/>
    </source>
</evidence>
<dbReference type="PANTHER" id="PTHR31569">
    <property type="entry name" value="SWIM-TYPE DOMAIN-CONTAINING PROTEIN"/>
    <property type="match status" value="1"/>
</dbReference>
<feature type="region of interest" description="Disordered" evidence="5">
    <location>
        <begin position="55"/>
        <end position="87"/>
    </location>
</feature>
<dbReference type="EMBL" id="JAGFMF010011603">
    <property type="protein sequence ID" value="KAG8519637.1"/>
    <property type="molecule type" value="Genomic_DNA"/>
</dbReference>
<dbReference type="InterPro" id="IPR006564">
    <property type="entry name" value="Znf_PMZ"/>
</dbReference>
<dbReference type="InterPro" id="IPR048325">
    <property type="entry name" value="ZSWIM3_N"/>
</dbReference>
<dbReference type="InterPro" id="IPR048324">
    <property type="entry name" value="ZSWIM1-3_RNaseH-like"/>
</dbReference>
<keyword evidence="8" id="KW-1185">Reference proteome</keyword>
<dbReference type="Pfam" id="PF04434">
    <property type="entry name" value="SWIM"/>
    <property type="match status" value="2"/>
</dbReference>
<keyword evidence="3" id="KW-0862">Zinc</keyword>
<feature type="domain" description="SWIM-type" evidence="6">
    <location>
        <begin position="955"/>
        <end position="997"/>
    </location>
</feature>
<dbReference type="Pfam" id="PF19286">
    <property type="entry name" value="ZSWIM1-3_C"/>
    <property type="match status" value="2"/>
</dbReference>
<proteinExistence type="predicted"/>
<evidence type="ECO:0000256" key="1">
    <source>
        <dbReference type="ARBA" id="ARBA00022723"/>
    </source>
</evidence>
<name>A0A8J6DRX5_GALPY</name>
<dbReference type="Pfam" id="PF21056">
    <property type="entry name" value="ZSWIM1-3_RNaseH-like"/>
    <property type="match status" value="2"/>
</dbReference>
<evidence type="ECO:0000313" key="8">
    <source>
        <dbReference type="Proteomes" id="UP000700334"/>
    </source>
</evidence>
<dbReference type="InterPro" id="IPR007527">
    <property type="entry name" value="Znf_SWIM"/>
</dbReference>
<reference evidence="7" key="1">
    <citation type="journal article" date="2021" name="Evol. Appl.">
        <title>The genome of the Pyrenean desman and the effects of bottlenecks and inbreeding on the genomic landscape of an endangered species.</title>
        <authorList>
            <person name="Escoda L."/>
            <person name="Castresana J."/>
        </authorList>
    </citation>
    <scope>NUCLEOTIDE SEQUENCE</scope>
    <source>
        <strain evidence="7">IBE-C5619</strain>
    </source>
</reference>
<organism evidence="7 8">
    <name type="scientific">Galemys pyrenaicus</name>
    <name type="common">Iberian desman</name>
    <name type="synonym">Pyrenean desman</name>
    <dbReference type="NCBI Taxonomy" id="202257"/>
    <lineage>
        <taxon>Eukaryota</taxon>
        <taxon>Metazoa</taxon>
        <taxon>Chordata</taxon>
        <taxon>Craniata</taxon>
        <taxon>Vertebrata</taxon>
        <taxon>Euteleostomi</taxon>
        <taxon>Mammalia</taxon>
        <taxon>Eutheria</taxon>
        <taxon>Laurasiatheria</taxon>
        <taxon>Eulipotyphla</taxon>
        <taxon>Talpidae</taxon>
        <taxon>Galemys</taxon>
    </lineage>
</organism>
<dbReference type="Proteomes" id="UP000700334">
    <property type="component" value="Unassembled WGS sequence"/>
</dbReference>
<keyword evidence="1" id="KW-0479">Metal-binding</keyword>
<dbReference type="PROSITE" id="PS50966">
    <property type="entry name" value="ZF_SWIM"/>
    <property type="match status" value="2"/>
</dbReference>
<feature type="domain" description="SWIM-type" evidence="6">
    <location>
        <begin position="477"/>
        <end position="518"/>
    </location>
</feature>
<evidence type="ECO:0000259" key="6">
    <source>
        <dbReference type="PROSITE" id="PS50966"/>
    </source>
</evidence>
<dbReference type="SMART" id="SM00575">
    <property type="entry name" value="ZnF_PMZ"/>
    <property type="match status" value="2"/>
</dbReference>
<evidence type="ECO:0000256" key="3">
    <source>
        <dbReference type="ARBA" id="ARBA00022833"/>
    </source>
</evidence>
<comment type="caution">
    <text evidence="7">The sequence shown here is derived from an EMBL/GenBank/DDBJ whole genome shotgun (WGS) entry which is preliminary data.</text>
</comment>
<dbReference type="PANTHER" id="PTHR31569:SF3">
    <property type="entry name" value="ZINC FINGER SWIM DOMAIN-CONTAINING PROTEIN 3"/>
    <property type="match status" value="1"/>
</dbReference>
<dbReference type="InterPro" id="IPR048326">
    <property type="entry name" value="ZSWIM1-3_helical"/>
</dbReference>
<evidence type="ECO:0000256" key="5">
    <source>
        <dbReference type="SAM" id="MobiDB-lite"/>
    </source>
</evidence>
<dbReference type="Pfam" id="PF21600">
    <property type="entry name" value="ZSWIM1-3_helical"/>
    <property type="match status" value="2"/>
</dbReference>
<dbReference type="GO" id="GO:0008270">
    <property type="term" value="F:zinc ion binding"/>
    <property type="evidence" value="ECO:0007669"/>
    <property type="project" value="UniProtKB-KW"/>
</dbReference>
<feature type="region of interest" description="Disordered" evidence="5">
    <location>
        <begin position="414"/>
        <end position="441"/>
    </location>
</feature>
<evidence type="ECO:0000256" key="4">
    <source>
        <dbReference type="PROSITE-ProRule" id="PRU00325"/>
    </source>
</evidence>
<sequence>MELGSCFKTYEDFKECFSAYKKENKCSFILRDCVSVRFHNLNHGTSIREDILTAGSGGNTTGKSQKSVCLQKPQPAQPTIQKDLDPAEEPQVEPSFCLDKVQAATKPEQEGITPSDLAKIAKVMKNFLKVDEGSMASLSVGNSQDLDRLSFQSSKMSDLFIRFPENLLLHRVENAQGHILYAFLVENKERESRVVHFAVLKAETATSVAKMLSIFMEFNSDWPKVKVVFVDPSFPHRAVLQELFPAARILLSIYHTTRLLEKKLHRSSANPSFKRLMKEALREAVFVTSDSNLQNLCQMSRALLDEELFGFLQAHWFSCELLWYMHVRKGLHACNTYMDSLDVVTSKVSSLFREQQSLMDCILCFVDYIDSFNTKGLKNLPTAPPKLKRARPASTPPKTKKAFGLCGGSLTRLPQEETKPDPQQVHLQQPPQVQPSQGGMLDSLHKSGSELAYKLCHNEWEVVQNSTHLVDMAGSSVDIQLLEDSQQVSKDGCSCSCSFQQWYHLPCRHILALLHTSQKPVGEAMVCRRWQKRYQHLLGPSGELREPVVVPNTGQLGRQGRNEMILDLSRELANLLMQSEGPELEERCSTLRKIVDIWADPCQPPEPIQQPGDFKDTSPISPMALTMLNELIEDSNPPLLLYQVSKTAQLDTLNYQSCFMQGIFAHFPEVLFIHRTYNPRGKVLYTFLVDGPRVQLEGHLARAVYFAIPAKEDAEGLAQMFQVFKKFNPAWERVCTILVDPHFLPLPTLAMEFPAAEVLLSAFHICKFLQGKFYQLSLEQPVERVLLSSLQSTMCSATAGNLRKLYTLLSNCIPPAQLPELHSHWLLNDRIWLAHRWRSRAESSRYFQGLEVTTCILSQFFGTSPSVEQGMTSLLQYMQQHSGDKASFSLGLSAHNNHAPLDISPESPKVEQLVEARIQHSLNAICTGPAAQLCLGELAVVQKSMHLIGSGSEKVNIQILEDTHRVQPQPPASCSCYFNQAFHLPCRHILAMLSARRQVLQPDMLPAQWTADCAASLDDILGSKWSETLDKHLTVALLTEEVGQLLQHCSQEEFERRYSTLRELADSWIGPYEQVQL</sequence>
<feature type="compositionally biased region" description="Low complexity" evidence="5">
    <location>
        <begin position="421"/>
        <end position="437"/>
    </location>
</feature>
<dbReference type="OrthoDB" id="124789at2759"/>